<name>A0A0N5DBY5_THECL</name>
<dbReference type="AlphaFoldDB" id="A0A0N5DBY5"/>
<dbReference type="Proteomes" id="UP000276776">
    <property type="component" value="Unassembled WGS sequence"/>
</dbReference>
<reference evidence="2 3" key="2">
    <citation type="submission" date="2018-11" db="EMBL/GenBank/DDBJ databases">
        <authorList>
            <consortium name="Pathogen Informatics"/>
        </authorList>
    </citation>
    <scope>NUCLEOTIDE SEQUENCE [LARGE SCALE GENOMIC DNA]</scope>
</reference>
<dbReference type="EMBL" id="UYYF01005268">
    <property type="protein sequence ID" value="VDN08395.1"/>
    <property type="molecule type" value="Genomic_DNA"/>
</dbReference>
<evidence type="ECO:0000313" key="3">
    <source>
        <dbReference type="Proteomes" id="UP000276776"/>
    </source>
</evidence>
<evidence type="ECO:0000313" key="4">
    <source>
        <dbReference type="WBParaSite" id="TCLT_0001070401-mRNA-1"/>
    </source>
</evidence>
<feature type="region of interest" description="Disordered" evidence="1">
    <location>
        <begin position="25"/>
        <end position="45"/>
    </location>
</feature>
<reference evidence="4" key="1">
    <citation type="submission" date="2017-02" db="UniProtKB">
        <authorList>
            <consortium name="WormBaseParasite"/>
        </authorList>
    </citation>
    <scope>IDENTIFICATION</scope>
</reference>
<feature type="region of interest" description="Disordered" evidence="1">
    <location>
        <begin position="1"/>
        <end position="20"/>
    </location>
</feature>
<protein>
    <submittedName>
        <fullName evidence="2 4">Uncharacterized protein</fullName>
    </submittedName>
</protein>
<organism evidence="4">
    <name type="scientific">Thelazia callipaeda</name>
    <name type="common">Oriental eyeworm</name>
    <name type="synonym">Parasitic nematode</name>
    <dbReference type="NCBI Taxonomy" id="103827"/>
    <lineage>
        <taxon>Eukaryota</taxon>
        <taxon>Metazoa</taxon>
        <taxon>Ecdysozoa</taxon>
        <taxon>Nematoda</taxon>
        <taxon>Chromadorea</taxon>
        <taxon>Rhabditida</taxon>
        <taxon>Spirurina</taxon>
        <taxon>Spiruromorpha</taxon>
        <taxon>Thelazioidea</taxon>
        <taxon>Thelaziidae</taxon>
        <taxon>Thelazia</taxon>
    </lineage>
</organism>
<gene>
    <name evidence="2" type="ORF">TCLT_LOCUS10686</name>
</gene>
<evidence type="ECO:0000313" key="2">
    <source>
        <dbReference type="EMBL" id="VDN08395.1"/>
    </source>
</evidence>
<accession>A0A0N5DBY5</accession>
<keyword evidence="3" id="KW-1185">Reference proteome</keyword>
<evidence type="ECO:0000256" key="1">
    <source>
        <dbReference type="SAM" id="MobiDB-lite"/>
    </source>
</evidence>
<dbReference type="WBParaSite" id="TCLT_0001070401-mRNA-1">
    <property type="protein sequence ID" value="TCLT_0001070401-mRNA-1"/>
    <property type="gene ID" value="TCLT_0001070401"/>
</dbReference>
<proteinExistence type="predicted"/>
<sequence>MAVLGCPDIRRSTSSSLNPMVHVIQPKSDGSRHQSNPMVHVSHPHNSLGIPYSGSNLCERRFWTLRFEG</sequence>